<comment type="catalytic activity">
    <reaction evidence="1 5">
        <text>5-dehydro-4-deoxy-D-glucarate + H(+) = 2,5-dioxopentanoate + CO2 + H2O</text>
        <dbReference type="Rhea" id="RHEA:24608"/>
        <dbReference type="ChEBI" id="CHEBI:15377"/>
        <dbReference type="ChEBI" id="CHEBI:15378"/>
        <dbReference type="ChEBI" id="CHEBI:16526"/>
        <dbReference type="ChEBI" id="CHEBI:42819"/>
        <dbReference type="ChEBI" id="CHEBI:58136"/>
        <dbReference type="EC" id="4.2.1.41"/>
    </reaction>
</comment>
<comment type="pathway">
    <text evidence="2 5">Carbohydrate acid metabolism; D-glucarate degradation; 2,5-dioxopentanoate from D-glucarate: step 2/2.</text>
</comment>
<dbReference type="InterPro" id="IPR002220">
    <property type="entry name" value="DapA-like"/>
</dbReference>
<dbReference type="PANTHER" id="PTHR12128">
    <property type="entry name" value="DIHYDRODIPICOLINATE SYNTHASE"/>
    <property type="match status" value="1"/>
</dbReference>
<comment type="similarity">
    <text evidence="3 5 6">Belongs to the DapA family.</text>
</comment>
<evidence type="ECO:0000256" key="6">
    <source>
        <dbReference type="PIRNR" id="PIRNR001365"/>
    </source>
</evidence>
<evidence type="ECO:0000256" key="1">
    <source>
        <dbReference type="ARBA" id="ARBA00001446"/>
    </source>
</evidence>
<name>A0ABT2K376_9ACTN</name>
<keyword evidence="8" id="KW-1185">Reference proteome</keyword>
<dbReference type="HAMAP" id="MF_00694">
    <property type="entry name" value="KDGDH"/>
    <property type="match status" value="1"/>
</dbReference>
<dbReference type="EMBL" id="JAJAGO010000023">
    <property type="protein sequence ID" value="MCT2594622.1"/>
    <property type="molecule type" value="Genomic_DNA"/>
</dbReference>
<organism evidence="7 8">
    <name type="scientific">Streptomyces gossypii</name>
    <dbReference type="NCBI Taxonomy" id="2883101"/>
    <lineage>
        <taxon>Bacteria</taxon>
        <taxon>Bacillati</taxon>
        <taxon>Actinomycetota</taxon>
        <taxon>Actinomycetes</taxon>
        <taxon>Kitasatosporales</taxon>
        <taxon>Streptomycetaceae</taxon>
        <taxon>Streptomyces</taxon>
    </lineage>
</organism>
<dbReference type="Proteomes" id="UP001156389">
    <property type="component" value="Unassembled WGS sequence"/>
</dbReference>
<comment type="caution">
    <text evidence="7">The sequence shown here is derived from an EMBL/GenBank/DDBJ whole genome shotgun (WGS) entry which is preliminary data.</text>
</comment>
<dbReference type="PIRSF" id="PIRSF001365">
    <property type="entry name" value="DHDPS"/>
    <property type="match status" value="1"/>
</dbReference>
<evidence type="ECO:0000256" key="4">
    <source>
        <dbReference type="ARBA" id="ARBA00023239"/>
    </source>
</evidence>
<keyword evidence="4 5" id="KW-0456">Lyase</keyword>
<evidence type="ECO:0000256" key="2">
    <source>
        <dbReference type="ARBA" id="ARBA00004983"/>
    </source>
</evidence>
<dbReference type="Pfam" id="PF00701">
    <property type="entry name" value="DHDPS"/>
    <property type="match status" value="1"/>
</dbReference>
<protein>
    <recommendedName>
        <fullName evidence="5">Probable 5-dehydro-4-deoxyglucarate dehydratase</fullName>
        <ecNumber evidence="5">4.2.1.41</ecNumber>
    </recommendedName>
    <alternativeName>
        <fullName evidence="5">5-keto-4-deoxy-glucarate dehydratase</fullName>
        <shortName evidence="5">KDGDH</shortName>
    </alternativeName>
</protein>
<dbReference type="Gene3D" id="3.20.20.70">
    <property type="entry name" value="Aldolase class I"/>
    <property type="match status" value="1"/>
</dbReference>
<dbReference type="SUPFAM" id="SSF51569">
    <property type="entry name" value="Aldolase"/>
    <property type="match status" value="1"/>
</dbReference>
<dbReference type="InterPro" id="IPR017655">
    <property type="entry name" value="Dehydro-deoxyglucarate_dehyd"/>
</dbReference>
<evidence type="ECO:0000256" key="3">
    <source>
        <dbReference type="ARBA" id="ARBA00007592"/>
    </source>
</evidence>
<dbReference type="SMART" id="SM01130">
    <property type="entry name" value="DHDPS"/>
    <property type="match status" value="1"/>
</dbReference>
<proteinExistence type="inferred from homology"/>
<dbReference type="PANTHER" id="PTHR12128:SF19">
    <property type="entry name" value="5-DEHYDRO-4-DEOXYGLUCARATE DEHYDRATASE 2-RELATED"/>
    <property type="match status" value="1"/>
</dbReference>
<gene>
    <name evidence="7" type="ORF">LHJ74_32730</name>
</gene>
<reference evidence="7 8" key="1">
    <citation type="submission" date="2021-10" db="EMBL/GenBank/DDBJ databases">
        <title>Streptomyces gossypii sp. nov., isolated from soil collected from cotton field.</title>
        <authorList>
            <person name="Ge X."/>
            <person name="Chen X."/>
            <person name="Liu W."/>
        </authorList>
    </citation>
    <scope>NUCLEOTIDE SEQUENCE [LARGE SCALE GENOMIC DNA]</scope>
    <source>
        <strain evidence="7 8">N2-109</strain>
    </source>
</reference>
<dbReference type="RefSeq" id="WP_260221970.1">
    <property type="nucleotide sequence ID" value="NZ_JAJAGO010000023.1"/>
</dbReference>
<dbReference type="NCBIfam" id="NF002958">
    <property type="entry name" value="PRK03620.1"/>
    <property type="match status" value="1"/>
</dbReference>
<evidence type="ECO:0000256" key="5">
    <source>
        <dbReference type="HAMAP-Rule" id="MF_00694"/>
    </source>
</evidence>
<evidence type="ECO:0000313" key="7">
    <source>
        <dbReference type="EMBL" id="MCT2594622.1"/>
    </source>
</evidence>
<sequence>MLAQPRPTDSLNGLLGFPVTPFGEDGELDLPRFRRHLTEMLEVQPTAVFVACGTGEFASLTLAEHREVVGAAVSHVAGQVRVFAGIGGGTRVAVEFARSAESAGADGALVLPPYLQVGPPAGLVAHYRQIAAATELPLVPYQRSTAIFTPEAVAELAELEQIVAFKDGHGDIELLQRIQTATGGDLPLLNGMPTAETFARAYAAVGARAYSSATLAFAPRIARAFFDAVESGDDDTQRTLLREFYVPLTRLRNTTDGYAVSLVKAGLDLQGRSAGSVRPPLADVTPEHRAELGRVLDRGYAALDESSPAQP</sequence>
<dbReference type="InterPro" id="IPR013785">
    <property type="entry name" value="Aldolase_TIM"/>
</dbReference>
<accession>A0ABT2K376</accession>
<evidence type="ECO:0000313" key="8">
    <source>
        <dbReference type="Proteomes" id="UP001156389"/>
    </source>
</evidence>
<dbReference type="EC" id="4.2.1.41" evidence="5"/>